<gene>
    <name evidence="5" type="ORF">ElyMa_001975900</name>
</gene>
<evidence type="ECO:0000313" key="6">
    <source>
        <dbReference type="Proteomes" id="UP000762676"/>
    </source>
</evidence>
<keyword evidence="1 4" id="KW-0802">TPR repeat</keyword>
<dbReference type="AlphaFoldDB" id="A0AAV4EZZ9"/>
<dbReference type="InterPro" id="IPR019734">
    <property type="entry name" value="TPR_rpt"/>
</dbReference>
<dbReference type="EMBL" id="BMAT01004028">
    <property type="protein sequence ID" value="GFR66683.1"/>
    <property type="molecule type" value="Genomic_DNA"/>
</dbReference>
<feature type="repeat" description="TPR" evidence="4">
    <location>
        <begin position="271"/>
        <end position="304"/>
    </location>
</feature>
<dbReference type="Proteomes" id="UP000762676">
    <property type="component" value="Unassembled WGS sequence"/>
</dbReference>
<dbReference type="SUPFAM" id="SSF48452">
    <property type="entry name" value="TPR-like"/>
    <property type="match status" value="1"/>
</dbReference>
<organism evidence="5 6">
    <name type="scientific">Elysia marginata</name>
    <dbReference type="NCBI Taxonomy" id="1093978"/>
    <lineage>
        <taxon>Eukaryota</taxon>
        <taxon>Metazoa</taxon>
        <taxon>Spiralia</taxon>
        <taxon>Lophotrochozoa</taxon>
        <taxon>Mollusca</taxon>
        <taxon>Gastropoda</taxon>
        <taxon>Heterobranchia</taxon>
        <taxon>Euthyneura</taxon>
        <taxon>Panpulmonata</taxon>
        <taxon>Sacoglossa</taxon>
        <taxon>Placobranchoidea</taxon>
        <taxon>Plakobranchidae</taxon>
        <taxon>Elysia</taxon>
    </lineage>
</organism>
<comment type="caution">
    <text evidence="5">The sequence shown here is derived from an EMBL/GenBank/DDBJ whole genome shotgun (WGS) entry which is preliminary data.</text>
</comment>
<reference evidence="5 6" key="1">
    <citation type="journal article" date="2021" name="Elife">
        <title>Chloroplast acquisition without the gene transfer in kleptoplastic sea slugs, Plakobranchus ocellatus.</title>
        <authorList>
            <person name="Maeda T."/>
            <person name="Takahashi S."/>
            <person name="Yoshida T."/>
            <person name="Shimamura S."/>
            <person name="Takaki Y."/>
            <person name="Nagai Y."/>
            <person name="Toyoda A."/>
            <person name="Suzuki Y."/>
            <person name="Arimoto A."/>
            <person name="Ishii H."/>
            <person name="Satoh N."/>
            <person name="Nishiyama T."/>
            <person name="Hasebe M."/>
            <person name="Maruyama T."/>
            <person name="Minagawa J."/>
            <person name="Obokata J."/>
            <person name="Shigenobu S."/>
        </authorList>
    </citation>
    <scope>NUCLEOTIDE SEQUENCE [LARGE SCALE GENOMIC DNA]</scope>
</reference>
<dbReference type="PANTHER" id="PTHR12558:SF13">
    <property type="entry name" value="CELL DIVISION CYCLE PROTEIN 27 HOMOLOG"/>
    <property type="match status" value="1"/>
</dbReference>
<evidence type="ECO:0000313" key="5">
    <source>
        <dbReference type="EMBL" id="GFR66683.1"/>
    </source>
</evidence>
<keyword evidence="6" id="KW-1185">Reference proteome</keyword>
<evidence type="ECO:0000256" key="3">
    <source>
        <dbReference type="ARBA" id="ARBA00039307"/>
    </source>
</evidence>
<dbReference type="PANTHER" id="PTHR12558">
    <property type="entry name" value="CELL DIVISION CYCLE 16,23,27"/>
    <property type="match status" value="1"/>
</dbReference>
<proteinExistence type="inferred from homology"/>
<evidence type="ECO:0000256" key="2">
    <source>
        <dbReference type="ARBA" id="ARBA00038210"/>
    </source>
</evidence>
<dbReference type="InterPro" id="IPR011990">
    <property type="entry name" value="TPR-like_helical_dom_sf"/>
</dbReference>
<name>A0AAV4EZZ9_9GAST</name>
<accession>A0AAV4EZZ9</accession>
<evidence type="ECO:0000256" key="1">
    <source>
        <dbReference type="ARBA" id="ARBA00022803"/>
    </source>
</evidence>
<dbReference type="Pfam" id="PF13174">
    <property type="entry name" value="TPR_6"/>
    <property type="match status" value="1"/>
</dbReference>
<protein>
    <recommendedName>
        <fullName evidence="3">Cell division cycle protein 27 homolog</fullName>
    </recommendedName>
</protein>
<evidence type="ECO:0000256" key="4">
    <source>
        <dbReference type="PROSITE-ProRule" id="PRU00339"/>
    </source>
</evidence>
<dbReference type="Gene3D" id="1.25.40.10">
    <property type="entry name" value="Tetratricopeptide repeat domain"/>
    <property type="match status" value="2"/>
</dbReference>
<comment type="similarity">
    <text evidence="2">Belongs to the APC3/CDC27 family.</text>
</comment>
<feature type="repeat" description="TPR" evidence="4">
    <location>
        <begin position="305"/>
        <end position="338"/>
    </location>
</feature>
<dbReference type="SMART" id="SM00028">
    <property type="entry name" value="TPR"/>
    <property type="match status" value="8"/>
</dbReference>
<dbReference type="Pfam" id="PF13181">
    <property type="entry name" value="TPR_8"/>
    <property type="match status" value="2"/>
</dbReference>
<sequence length="464" mass="54266">MEQDFEHQYDPALEKFEAMLESDETYFFEPEEYTSIIEHYLDNTHFNKAQKAIIIATEQYPLDIDIKLLHVELLIIKNKSEKALVLLDELQIMDPKNDEVYTQKAAIYSKRSEHKKAISFLKMALKCVSSPEDVCDINSQLGVEYMHSNDLDLAKECFIQCLKENKEDYTSLYSVIHCFEFMEEHREAVVFLNSYLETNPYSEIAWHQLARQYVYLNMPEEALISIDFAIYSDDQFTGAYLEKAKILENMNAYEEAIELYKTVLDLENPTAFTYLRMGKCYEKLGDIKRAQGCLQRSVHEDPLLGKGWMTLAEFHYRLGDYKKTRGYVQKAIDIDSENILCWMLAAENNIRIKSYDDAITAYLRVIELGFTDIATCCKLIDIYIIMRRYQEALSFTVERCNMFPDDLSLKMRLVAIYFKISDTEKGRFHLLEILKKVPSIKKQILQLFPFLNDNKVALGILNAY</sequence>
<dbReference type="Pfam" id="PF12895">
    <property type="entry name" value="ANAPC3"/>
    <property type="match status" value="1"/>
</dbReference>
<dbReference type="PROSITE" id="PS50005">
    <property type="entry name" value="TPR"/>
    <property type="match status" value="2"/>
</dbReference>